<dbReference type="EMBL" id="CAJVPL010005926">
    <property type="protein sequence ID" value="CAG8661532.1"/>
    <property type="molecule type" value="Genomic_DNA"/>
</dbReference>
<sequence>MEPNTISSLQNNITLTPTTSNASESALTLTTSNMSETALTQTTFNSSMLDNLLLEPVYDDYNESENWNERTSAIIRSKIAAVRDYIIEQSDGSKICKICRARFGKKTATSTITRHFDVKHHSTYLAINQRVLDIKRFQPYGRKDQVKIDDINNKLTHWIVADQMLFILMDSGWFKSFIHSLNERYTLLCRQIIAKQRFKEIKTITDILVTKHQNLQDIYLTYAERNILQ</sequence>
<accession>A0A9N9H651</accession>
<keyword evidence="3" id="KW-1185">Reference proteome</keyword>
<proteinExistence type="predicted"/>
<feature type="region of interest" description="Disordered" evidence="1">
    <location>
        <begin position="1"/>
        <end position="21"/>
    </location>
</feature>
<protein>
    <submittedName>
        <fullName evidence="2">12940_t:CDS:1</fullName>
    </submittedName>
</protein>
<evidence type="ECO:0000256" key="1">
    <source>
        <dbReference type="SAM" id="MobiDB-lite"/>
    </source>
</evidence>
<dbReference type="Proteomes" id="UP000789831">
    <property type="component" value="Unassembled WGS sequence"/>
</dbReference>
<organism evidence="2 3">
    <name type="scientific">Ambispora gerdemannii</name>
    <dbReference type="NCBI Taxonomy" id="144530"/>
    <lineage>
        <taxon>Eukaryota</taxon>
        <taxon>Fungi</taxon>
        <taxon>Fungi incertae sedis</taxon>
        <taxon>Mucoromycota</taxon>
        <taxon>Glomeromycotina</taxon>
        <taxon>Glomeromycetes</taxon>
        <taxon>Archaeosporales</taxon>
        <taxon>Ambisporaceae</taxon>
        <taxon>Ambispora</taxon>
    </lineage>
</organism>
<reference evidence="2" key="1">
    <citation type="submission" date="2021-06" db="EMBL/GenBank/DDBJ databases">
        <authorList>
            <person name="Kallberg Y."/>
            <person name="Tangrot J."/>
            <person name="Rosling A."/>
        </authorList>
    </citation>
    <scope>NUCLEOTIDE SEQUENCE</scope>
    <source>
        <strain evidence="2">MT106</strain>
    </source>
</reference>
<dbReference type="AlphaFoldDB" id="A0A9N9H651"/>
<name>A0A9N9H651_9GLOM</name>
<comment type="caution">
    <text evidence="2">The sequence shown here is derived from an EMBL/GenBank/DDBJ whole genome shotgun (WGS) entry which is preliminary data.</text>
</comment>
<feature type="non-terminal residue" evidence="2">
    <location>
        <position position="229"/>
    </location>
</feature>
<gene>
    <name evidence="2" type="ORF">AGERDE_LOCUS11839</name>
</gene>
<evidence type="ECO:0000313" key="3">
    <source>
        <dbReference type="Proteomes" id="UP000789831"/>
    </source>
</evidence>
<evidence type="ECO:0000313" key="2">
    <source>
        <dbReference type="EMBL" id="CAG8661532.1"/>
    </source>
</evidence>